<dbReference type="GO" id="GO:0004479">
    <property type="term" value="F:methionyl-tRNA formyltransferase activity"/>
    <property type="evidence" value="ECO:0007669"/>
    <property type="project" value="UniProtKB-EC"/>
</dbReference>
<evidence type="ECO:0000313" key="4">
    <source>
        <dbReference type="Proteomes" id="UP000176800"/>
    </source>
</evidence>
<dbReference type="EC" id="2.1.2.9" evidence="1"/>
<dbReference type="InterPro" id="IPR002376">
    <property type="entry name" value="Formyl_transf_N"/>
</dbReference>
<protein>
    <recommendedName>
        <fullName evidence="1">methionyl-tRNA formyltransferase</fullName>
        <ecNumber evidence="1">2.1.2.9</ecNumber>
    </recommendedName>
</protein>
<evidence type="ECO:0000256" key="1">
    <source>
        <dbReference type="ARBA" id="ARBA00012261"/>
    </source>
</evidence>
<dbReference type="CDD" id="cd08646">
    <property type="entry name" value="FMT_core_Met-tRNA-FMT_N"/>
    <property type="match status" value="1"/>
</dbReference>
<dbReference type="PANTHER" id="PTHR11138">
    <property type="entry name" value="METHIONYL-TRNA FORMYLTRANSFERASE"/>
    <property type="match status" value="1"/>
</dbReference>
<feature type="domain" description="Formyl transferase N-terminal" evidence="2">
    <location>
        <begin position="4"/>
        <end position="188"/>
    </location>
</feature>
<dbReference type="Gene3D" id="3.40.50.12230">
    <property type="match status" value="1"/>
</dbReference>
<reference evidence="3 4" key="1">
    <citation type="journal article" date="2016" name="Nat. Commun.">
        <title>Thousands of microbial genomes shed light on interconnected biogeochemical processes in an aquifer system.</title>
        <authorList>
            <person name="Anantharaman K."/>
            <person name="Brown C.T."/>
            <person name="Hug L.A."/>
            <person name="Sharon I."/>
            <person name="Castelle C.J."/>
            <person name="Probst A.J."/>
            <person name="Thomas B.C."/>
            <person name="Singh A."/>
            <person name="Wilkins M.J."/>
            <person name="Karaoz U."/>
            <person name="Brodie E.L."/>
            <person name="Williams K.H."/>
            <person name="Hubbard S.S."/>
            <person name="Banfield J.F."/>
        </authorList>
    </citation>
    <scope>NUCLEOTIDE SEQUENCE [LARGE SCALE GENOMIC DNA]</scope>
</reference>
<name>A0A1G2U348_9BACT</name>
<dbReference type="InterPro" id="IPR036477">
    <property type="entry name" value="Formyl_transf_N_sf"/>
</dbReference>
<comment type="caution">
    <text evidence="3">The sequence shown here is derived from an EMBL/GenBank/DDBJ whole genome shotgun (WGS) entry which is preliminary data.</text>
</comment>
<proteinExistence type="predicted"/>
<gene>
    <name evidence="3" type="ORF">A3B14_01295</name>
</gene>
<accession>A0A1G2U348</accession>
<organism evidence="3 4">
    <name type="scientific">Candidatus Zambryskibacteria bacterium RIFCSPLOWO2_01_FULL_45_21</name>
    <dbReference type="NCBI Taxonomy" id="1802761"/>
    <lineage>
        <taxon>Bacteria</taxon>
        <taxon>Candidatus Zambryskiibacteriota</taxon>
    </lineage>
</organism>
<dbReference type="Pfam" id="PF00551">
    <property type="entry name" value="Formyl_trans_N"/>
    <property type="match status" value="1"/>
</dbReference>
<evidence type="ECO:0000259" key="2">
    <source>
        <dbReference type="Pfam" id="PF00551"/>
    </source>
</evidence>
<dbReference type="InterPro" id="IPR041711">
    <property type="entry name" value="Met-tRNA-FMT_N"/>
</dbReference>
<dbReference type="Proteomes" id="UP000176800">
    <property type="component" value="Unassembled WGS sequence"/>
</dbReference>
<dbReference type="AlphaFoldDB" id="A0A1G2U348"/>
<dbReference type="GO" id="GO:0005829">
    <property type="term" value="C:cytosol"/>
    <property type="evidence" value="ECO:0007669"/>
    <property type="project" value="TreeGrafter"/>
</dbReference>
<dbReference type="EMBL" id="MHWE01000012">
    <property type="protein sequence ID" value="OHB03951.1"/>
    <property type="molecule type" value="Genomic_DNA"/>
</dbReference>
<sequence>MSKKIHFAFFGTPQFSANILSTLEKNGFSPDLVIAAPDKPVGRKHTITPPATKVWAQNRQIPVLQPKTLKDDAFKIELKKYTPKGGWDVFIVAAYAKLIPRDVFDIPKAKTLNVHPSLLPKLRGPSPIQSAILTENETGVTIMQIDEELDHGPTVAIKKVNINDWPIKLSKLEEILAEEGGKLLSSVLPDWVSGKIQAQPQDHSRATFTSKLTTADGLLNLKDNPADNIRKIMALSERSGAFFYTEHPKGSGKKIRVNVKDARLENGELLITSVVPEGRKEMSWDDFKRGFLP</sequence>
<dbReference type="SUPFAM" id="SSF53328">
    <property type="entry name" value="Formyltransferase"/>
    <property type="match status" value="1"/>
</dbReference>
<evidence type="ECO:0000313" key="3">
    <source>
        <dbReference type="EMBL" id="OHB03951.1"/>
    </source>
</evidence>
<dbReference type="PANTHER" id="PTHR11138:SF5">
    <property type="entry name" value="METHIONYL-TRNA FORMYLTRANSFERASE, MITOCHONDRIAL"/>
    <property type="match status" value="1"/>
</dbReference>